<dbReference type="OrthoDB" id="744361at2"/>
<dbReference type="InterPro" id="IPR029044">
    <property type="entry name" value="Nucleotide-diphossugar_trans"/>
</dbReference>
<sequence>MNAVHKFHDVTLLVTHYNRSESLERLLSGFRGLNCSFGEIVVSDDCSNHSHQALLKQLSTEYNFRLIGTSKNKGLAHNLNKGQDAVITKYTLYVQEDFIPLRNFPGSFHDALVMMEERSELDTIRFYSYLPYPYTIPYKKGFSEMLFKPLGLDYTKIYLYSDHPHLRRSDFLTKFGRYREKIPSDKAEYKMCLSFIQNQGKGLIYDKFKTLFEQYNPSSEPSTVTRKSWTLSSNAVVSALRYFYRQFKYNFDIRFSKQKN</sequence>
<reference evidence="3" key="1">
    <citation type="submission" date="2017-02" db="EMBL/GenBank/DDBJ databases">
        <authorList>
            <person name="Varghese N."/>
            <person name="Submissions S."/>
        </authorList>
    </citation>
    <scope>NUCLEOTIDE SEQUENCE [LARGE SCALE GENOMIC DNA]</scope>
    <source>
        <strain evidence="3">DSM 22385</strain>
    </source>
</reference>
<organism evidence="2 3">
    <name type="scientific">Daejeonella lutea</name>
    <dbReference type="NCBI Taxonomy" id="572036"/>
    <lineage>
        <taxon>Bacteria</taxon>
        <taxon>Pseudomonadati</taxon>
        <taxon>Bacteroidota</taxon>
        <taxon>Sphingobacteriia</taxon>
        <taxon>Sphingobacteriales</taxon>
        <taxon>Sphingobacteriaceae</taxon>
        <taxon>Daejeonella</taxon>
    </lineage>
</organism>
<protein>
    <submittedName>
        <fullName evidence="2">Glycosyl transferase family 2</fullName>
    </submittedName>
</protein>
<feature type="domain" description="Glycosyltransferase 2-like" evidence="1">
    <location>
        <begin position="12"/>
        <end position="103"/>
    </location>
</feature>
<dbReference type="SUPFAM" id="SSF53448">
    <property type="entry name" value="Nucleotide-diphospho-sugar transferases"/>
    <property type="match status" value="1"/>
</dbReference>
<dbReference type="GO" id="GO:0016740">
    <property type="term" value="F:transferase activity"/>
    <property type="evidence" value="ECO:0007669"/>
    <property type="project" value="UniProtKB-KW"/>
</dbReference>
<evidence type="ECO:0000313" key="2">
    <source>
        <dbReference type="EMBL" id="SKB82341.1"/>
    </source>
</evidence>
<dbReference type="RefSeq" id="WP_079703456.1">
    <property type="nucleotide sequence ID" value="NZ_FUYR01000003.1"/>
</dbReference>
<evidence type="ECO:0000313" key="3">
    <source>
        <dbReference type="Proteomes" id="UP000189981"/>
    </source>
</evidence>
<gene>
    <name evidence="2" type="ORF">SAMN05661099_2942</name>
</gene>
<dbReference type="STRING" id="572036.SAMN05661099_2942"/>
<dbReference type="Pfam" id="PF00535">
    <property type="entry name" value="Glycos_transf_2"/>
    <property type="match status" value="1"/>
</dbReference>
<dbReference type="Gene3D" id="3.90.550.10">
    <property type="entry name" value="Spore Coat Polysaccharide Biosynthesis Protein SpsA, Chain A"/>
    <property type="match status" value="1"/>
</dbReference>
<keyword evidence="2" id="KW-0808">Transferase</keyword>
<dbReference type="InterPro" id="IPR001173">
    <property type="entry name" value="Glyco_trans_2-like"/>
</dbReference>
<dbReference type="EMBL" id="FUYR01000003">
    <property type="protein sequence ID" value="SKB82341.1"/>
    <property type="molecule type" value="Genomic_DNA"/>
</dbReference>
<accession>A0A1T5EEH3</accession>
<evidence type="ECO:0000259" key="1">
    <source>
        <dbReference type="Pfam" id="PF00535"/>
    </source>
</evidence>
<keyword evidence="3" id="KW-1185">Reference proteome</keyword>
<dbReference type="CDD" id="cd00761">
    <property type="entry name" value="Glyco_tranf_GTA_type"/>
    <property type="match status" value="1"/>
</dbReference>
<proteinExistence type="predicted"/>
<name>A0A1T5EEH3_9SPHI</name>
<dbReference type="Proteomes" id="UP000189981">
    <property type="component" value="Unassembled WGS sequence"/>
</dbReference>
<dbReference type="AlphaFoldDB" id="A0A1T5EEH3"/>